<dbReference type="AlphaFoldDB" id="A0A846N5V3"/>
<name>A0A846N5V3_9PROT</name>
<proteinExistence type="predicted"/>
<accession>A0A846N5V3</accession>
<dbReference type="Proteomes" id="UP000570514">
    <property type="component" value="Unassembled WGS sequence"/>
</dbReference>
<evidence type="ECO:0000313" key="1">
    <source>
        <dbReference type="EMBL" id="NIK90370.1"/>
    </source>
</evidence>
<reference evidence="1 2" key="1">
    <citation type="submission" date="2020-03" db="EMBL/GenBank/DDBJ databases">
        <title>Genomic Encyclopedia of Type Strains, Phase IV (KMG-IV): sequencing the most valuable type-strain genomes for metagenomic binning, comparative biology and taxonomic classification.</title>
        <authorList>
            <person name="Goeker M."/>
        </authorList>
    </citation>
    <scope>NUCLEOTIDE SEQUENCE [LARGE SCALE GENOMIC DNA]</scope>
    <source>
        <strain evidence="1 2">DSM 19867</strain>
    </source>
</reference>
<keyword evidence="2" id="KW-1185">Reference proteome</keyword>
<sequence length="70" mass="7949">MTVSAQFLCRMAGDLAEEHGELAVDIARRAFRDRNVEGDDRRAEFWYLISVLVDDVQRYGLDPEGGPVLH</sequence>
<protein>
    <submittedName>
        <fullName evidence="1">Uncharacterized protein</fullName>
    </submittedName>
</protein>
<gene>
    <name evidence="1" type="ORF">FHS83_003688</name>
</gene>
<organism evidence="1 2">
    <name type="scientific">Rhizomicrobium palustre</name>
    <dbReference type="NCBI Taxonomy" id="189966"/>
    <lineage>
        <taxon>Bacteria</taxon>
        <taxon>Pseudomonadati</taxon>
        <taxon>Pseudomonadota</taxon>
        <taxon>Alphaproteobacteria</taxon>
        <taxon>Micropepsales</taxon>
        <taxon>Micropepsaceae</taxon>
        <taxon>Rhizomicrobium</taxon>
    </lineage>
</organism>
<comment type="caution">
    <text evidence="1">The sequence shown here is derived from an EMBL/GenBank/DDBJ whole genome shotgun (WGS) entry which is preliminary data.</text>
</comment>
<evidence type="ECO:0000313" key="2">
    <source>
        <dbReference type="Proteomes" id="UP000570514"/>
    </source>
</evidence>
<dbReference type="RefSeq" id="WP_167084867.1">
    <property type="nucleotide sequence ID" value="NZ_BAAADC010000001.1"/>
</dbReference>
<dbReference type="EMBL" id="JAASRM010000001">
    <property type="protein sequence ID" value="NIK90370.1"/>
    <property type="molecule type" value="Genomic_DNA"/>
</dbReference>